<dbReference type="Pfam" id="PF13432">
    <property type="entry name" value="TPR_16"/>
    <property type="match status" value="1"/>
</dbReference>
<keyword evidence="2" id="KW-0802">TPR repeat</keyword>
<dbReference type="InterPro" id="IPR019734">
    <property type="entry name" value="TPR_rpt"/>
</dbReference>
<dbReference type="Gene3D" id="1.25.40.10">
    <property type="entry name" value="Tetratricopeptide repeat domain"/>
    <property type="match status" value="1"/>
</dbReference>
<evidence type="ECO:0000256" key="1">
    <source>
        <dbReference type="ARBA" id="ARBA00022737"/>
    </source>
</evidence>
<feature type="non-terminal residue" evidence="3">
    <location>
        <position position="1"/>
    </location>
</feature>
<dbReference type="EMBL" id="BARW01031280">
    <property type="protein sequence ID" value="GAJ14738.1"/>
    <property type="molecule type" value="Genomic_DNA"/>
</dbReference>
<reference evidence="3" key="1">
    <citation type="journal article" date="2014" name="Front. Microbiol.">
        <title>High frequency of phylogenetically diverse reductive dehalogenase-homologous genes in deep subseafloor sedimentary metagenomes.</title>
        <authorList>
            <person name="Kawai M."/>
            <person name="Futagami T."/>
            <person name="Toyoda A."/>
            <person name="Takaki Y."/>
            <person name="Nishi S."/>
            <person name="Hori S."/>
            <person name="Arai W."/>
            <person name="Tsubouchi T."/>
            <person name="Morono Y."/>
            <person name="Uchiyama I."/>
            <person name="Ito T."/>
            <person name="Fujiyama A."/>
            <person name="Inagaki F."/>
            <person name="Takami H."/>
        </authorList>
    </citation>
    <scope>NUCLEOTIDE SEQUENCE</scope>
    <source>
        <strain evidence="3">Expedition CK06-06</strain>
    </source>
</reference>
<organism evidence="3">
    <name type="scientific">marine sediment metagenome</name>
    <dbReference type="NCBI Taxonomy" id="412755"/>
    <lineage>
        <taxon>unclassified sequences</taxon>
        <taxon>metagenomes</taxon>
        <taxon>ecological metagenomes</taxon>
    </lineage>
</organism>
<keyword evidence="1" id="KW-0677">Repeat</keyword>
<dbReference type="AlphaFoldDB" id="X1UB31"/>
<evidence type="ECO:0000313" key="3">
    <source>
        <dbReference type="EMBL" id="GAJ14738.1"/>
    </source>
</evidence>
<dbReference type="SUPFAM" id="SSF48452">
    <property type="entry name" value="TPR-like"/>
    <property type="match status" value="1"/>
</dbReference>
<dbReference type="InterPro" id="IPR011990">
    <property type="entry name" value="TPR-like_helical_dom_sf"/>
</dbReference>
<feature type="non-terminal residue" evidence="3">
    <location>
        <position position="245"/>
    </location>
</feature>
<proteinExistence type="predicted"/>
<accession>X1UB31</accession>
<dbReference type="PANTHER" id="PTHR45586">
    <property type="entry name" value="TPR REPEAT-CONTAINING PROTEIN PA4667"/>
    <property type="match status" value="1"/>
</dbReference>
<dbReference type="SMART" id="SM00028">
    <property type="entry name" value="TPR"/>
    <property type="match status" value="3"/>
</dbReference>
<evidence type="ECO:0008006" key="4">
    <source>
        <dbReference type="Google" id="ProtNLM"/>
    </source>
</evidence>
<comment type="caution">
    <text evidence="3">The sequence shown here is derived from an EMBL/GenBank/DDBJ whole genome shotgun (WGS) entry which is preliminary data.</text>
</comment>
<dbReference type="PROSITE" id="PS50005">
    <property type="entry name" value="TPR"/>
    <property type="match status" value="2"/>
</dbReference>
<evidence type="ECO:0000256" key="2">
    <source>
        <dbReference type="ARBA" id="ARBA00022803"/>
    </source>
</evidence>
<protein>
    <recommendedName>
        <fullName evidence="4">Tetratricopeptide repeat protein</fullName>
    </recommendedName>
</protein>
<dbReference type="PANTHER" id="PTHR45586:SF1">
    <property type="entry name" value="LIPOPOLYSACCHARIDE ASSEMBLY PROTEIN B"/>
    <property type="match status" value="1"/>
</dbReference>
<name>X1UB31_9ZZZZ</name>
<gene>
    <name evidence="3" type="ORF">S12H4_49795</name>
</gene>
<sequence>RLHLARAYYYADNEEEAEKLLADILKETAEHVEGGQLLAEIYAKQKKWKGAVKVLEPLLKYRHDYPTYHLLAEAKYNLNDYEKARKYFEEAIKLNPKSGSDHYQLGNIYLASNSFALAAESYQSALRLGVDTPVLHYKLGSAYFNLRNYFGKISVVTVKAGKKGTISGDWYLIEPVPGKTDVFRAAPKACAVYQVAKAVSDGIKDSPDIQFLFANIYLNACRYKQAYEMFKKLEPTIPKEDKALF</sequence>
<dbReference type="PROSITE" id="PS50293">
    <property type="entry name" value="TPR_REGION"/>
    <property type="match status" value="1"/>
</dbReference>
<dbReference type="InterPro" id="IPR051012">
    <property type="entry name" value="CellSynth/LPSAsmb/PSIAsmb"/>
</dbReference>